<dbReference type="Pfam" id="PF23305">
    <property type="entry name" value="DUF7082"/>
    <property type="match status" value="1"/>
</dbReference>
<evidence type="ECO:0000256" key="1">
    <source>
        <dbReference type="SAM" id="MobiDB-lite"/>
    </source>
</evidence>
<proteinExistence type="predicted"/>
<protein>
    <recommendedName>
        <fullName evidence="2">DUF7082 domain-containing protein</fullName>
    </recommendedName>
</protein>
<reference evidence="3" key="2">
    <citation type="submission" date="2023-06" db="EMBL/GenBank/DDBJ databases">
        <authorList>
            <consortium name="Lawrence Berkeley National Laboratory"/>
            <person name="Haridas S."/>
            <person name="Hensen N."/>
            <person name="Bonometti L."/>
            <person name="Westerberg I."/>
            <person name="Brannstrom I.O."/>
            <person name="Guillou S."/>
            <person name="Cros-Aarteil S."/>
            <person name="Calhoun S."/>
            <person name="Kuo A."/>
            <person name="Mondo S."/>
            <person name="Pangilinan J."/>
            <person name="Riley R."/>
            <person name="Labutti K."/>
            <person name="Andreopoulos B."/>
            <person name="Lipzen A."/>
            <person name="Chen C."/>
            <person name="Yanf M."/>
            <person name="Daum C."/>
            <person name="Ng V."/>
            <person name="Clum A."/>
            <person name="Steindorff A."/>
            <person name="Ohm R."/>
            <person name="Martin F."/>
            <person name="Silar P."/>
            <person name="Natvig D."/>
            <person name="Lalanne C."/>
            <person name="Gautier V."/>
            <person name="Ament-Velasquez S.L."/>
            <person name="Kruys A."/>
            <person name="Hutchinson M.I."/>
            <person name="Powell A.J."/>
            <person name="Barry K."/>
            <person name="Miller A.N."/>
            <person name="Grigoriev I.V."/>
            <person name="Debuchy R."/>
            <person name="Gladieux P."/>
            <person name="Thoren M.H."/>
            <person name="Johannesson H."/>
        </authorList>
    </citation>
    <scope>NUCLEOTIDE SEQUENCE</scope>
    <source>
        <strain evidence="3">CBS 958.72</strain>
    </source>
</reference>
<dbReference type="AlphaFoldDB" id="A0AAE0NFW0"/>
<feature type="domain" description="DUF7082" evidence="2">
    <location>
        <begin position="427"/>
        <end position="582"/>
    </location>
</feature>
<dbReference type="Proteomes" id="UP001287356">
    <property type="component" value="Unassembled WGS sequence"/>
</dbReference>
<dbReference type="PANTHER" id="PTHR39463">
    <property type="entry name" value="MEDUSA"/>
    <property type="match status" value="1"/>
</dbReference>
<evidence type="ECO:0000259" key="2">
    <source>
        <dbReference type="Pfam" id="PF23305"/>
    </source>
</evidence>
<feature type="compositionally biased region" description="Low complexity" evidence="1">
    <location>
        <begin position="639"/>
        <end position="651"/>
    </location>
</feature>
<feature type="compositionally biased region" description="Polar residues" evidence="1">
    <location>
        <begin position="271"/>
        <end position="285"/>
    </location>
</feature>
<dbReference type="PANTHER" id="PTHR39463:SF1">
    <property type="entry name" value="MEDUSA"/>
    <property type="match status" value="1"/>
</dbReference>
<comment type="caution">
    <text evidence="3">The sequence shown here is derived from an EMBL/GenBank/DDBJ whole genome shotgun (WGS) entry which is preliminary data.</text>
</comment>
<evidence type="ECO:0000313" key="3">
    <source>
        <dbReference type="EMBL" id="KAK3380714.1"/>
    </source>
</evidence>
<name>A0AAE0NFW0_9PEZI</name>
<evidence type="ECO:0000313" key="4">
    <source>
        <dbReference type="Proteomes" id="UP001287356"/>
    </source>
</evidence>
<organism evidence="3 4">
    <name type="scientific">Lasiosphaeria ovina</name>
    <dbReference type="NCBI Taxonomy" id="92902"/>
    <lineage>
        <taxon>Eukaryota</taxon>
        <taxon>Fungi</taxon>
        <taxon>Dikarya</taxon>
        <taxon>Ascomycota</taxon>
        <taxon>Pezizomycotina</taxon>
        <taxon>Sordariomycetes</taxon>
        <taxon>Sordariomycetidae</taxon>
        <taxon>Sordariales</taxon>
        <taxon>Lasiosphaeriaceae</taxon>
        <taxon>Lasiosphaeria</taxon>
    </lineage>
</organism>
<sequence>MSVARFEQPAYKVFEPGYRTRRTIIVDEQVESPETLTIRLEEEAARNGGDLCGGSPTGLLPMSYKAQPSQLHGYADSSYPAYSSQTFSSENAASQMNQMAFAANNAATGQYLGPQTASGPALDVISCQPSSGSYGTKITLKVRSQYDLASGAISAHDPFVSVLFGSQRCPAQVTRGSRDGNGACTYTVTAEAPQFQTTSCPSLSNVPLTLLVESANGEEVARANSAGAFSYHGGHGGAAGSVVVGGSADTSTPDLESPRTRSPVLRPSPPNQTLKVDTKSASLSSHHGLPSDSDTNTYGFPPVGSAATSAASQAHAHVQPDFAFSQGSSMLGAYRTAPPSYTDQYSRAPLLRSPHGSPWSPFGNHIDTIRSSATTVSAHSNGLARPSLNPIHHSISSTPQLVRTSTLSQSSSAGPSGYNPYVLFQTKASLNIVGDLESMKENWTHEEWENRRRIVLFKKQQNGNVLTTSFKPVSVSERPPGSICISCIWWQEKNDCFVTSVDTIHLLEQLVAAPKKFAVDEKNRIRRNLEGFHPLTVSKSKHDSEEFFKLIMGFGNPKPRNIEKDVKVFPWKVLSQALMKIISKYSAPSSGNFPPPASVSSSYPTLPPTPVSASSASAADPLTATAYMGSGHHQHHAESGPSPRPLSGGSASWAAYGGPVKTMSPAMKLETISSPIPTSGPMTSGPIPTSGLRISTLPAVYNSRGSLQSITSPYNMPSSAHSGQYHGQGGYSQPGVPVTQSQTRSWEGYAVADPYSTQSNHPHSQVYGAGSYGEGTQRA</sequence>
<feature type="region of interest" description="Disordered" evidence="1">
    <location>
        <begin position="629"/>
        <end position="651"/>
    </location>
</feature>
<accession>A0AAE0NFW0</accession>
<reference evidence="3" key="1">
    <citation type="journal article" date="2023" name="Mol. Phylogenet. Evol.">
        <title>Genome-scale phylogeny and comparative genomics of the fungal order Sordariales.</title>
        <authorList>
            <person name="Hensen N."/>
            <person name="Bonometti L."/>
            <person name="Westerberg I."/>
            <person name="Brannstrom I.O."/>
            <person name="Guillou S."/>
            <person name="Cros-Aarteil S."/>
            <person name="Calhoun S."/>
            <person name="Haridas S."/>
            <person name="Kuo A."/>
            <person name="Mondo S."/>
            <person name="Pangilinan J."/>
            <person name="Riley R."/>
            <person name="LaButti K."/>
            <person name="Andreopoulos B."/>
            <person name="Lipzen A."/>
            <person name="Chen C."/>
            <person name="Yan M."/>
            <person name="Daum C."/>
            <person name="Ng V."/>
            <person name="Clum A."/>
            <person name="Steindorff A."/>
            <person name="Ohm R.A."/>
            <person name="Martin F."/>
            <person name="Silar P."/>
            <person name="Natvig D.O."/>
            <person name="Lalanne C."/>
            <person name="Gautier V."/>
            <person name="Ament-Velasquez S.L."/>
            <person name="Kruys A."/>
            <person name="Hutchinson M.I."/>
            <person name="Powell A.J."/>
            <person name="Barry K."/>
            <person name="Miller A.N."/>
            <person name="Grigoriev I.V."/>
            <person name="Debuchy R."/>
            <person name="Gladieux P."/>
            <person name="Hiltunen Thoren M."/>
            <person name="Johannesson H."/>
        </authorList>
    </citation>
    <scope>NUCLEOTIDE SEQUENCE</scope>
    <source>
        <strain evidence="3">CBS 958.72</strain>
    </source>
</reference>
<dbReference type="EMBL" id="JAULSN010000002">
    <property type="protein sequence ID" value="KAK3380714.1"/>
    <property type="molecule type" value="Genomic_DNA"/>
</dbReference>
<keyword evidence="4" id="KW-1185">Reference proteome</keyword>
<dbReference type="InterPro" id="IPR055509">
    <property type="entry name" value="DUF7082"/>
</dbReference>
<feature type="region of interest" description="Disordered" evidence="1">
    <location>
        <begin position="753"/>
        <end position="779"/>
    </location>
</feature>
<dbReference type="GO" id="GO:0005634">
    <property type="term" value="C:nucleus"/>
    <property type="evidence" value="ECO:0007669"/>
    <property type="project" value="TreeGrafter"/>
</dbReference>
<feature type="compositionally biased region" description="Polar residues" evidence="1">
    <location>
        <begin position="588"/>
        <end position="603"/>
    </location>
</feature>
<gene>
    <name evidence="3" type="ORF">B0T24DRAFT_616111</name>
</gene>
<feature type="region of interest" description="Disordered" evidence="1">
    <location>
        <begin position="588"/>
        <end position="617"/>
    </location>
</feature>
<feature type="region of interest" description="Disordered" evidence="1">
    <location>
        <begin position="718"/>
        <end position="739"/>
    </location>
</feature>
<feature type="region of interest" description="Disordered" evidence="1">
    <location>
        <begin position="242"/>
        <end position="301"/>
    </location>
</feature>